<evidence type="ECO:0000313" key="2">
    <source>
        <dbReference type="EMBL" id="MBL1078254.1"/>
    </source>
</evidence>
<dbReference type="InterPro" id="IPR016181">
    <property type="entry name" value="Acyl_CoA_acyltransferase"/>
</dbReference>
<dbReference type="Gene3D" id="3.40.630.30">
    <property type="match status" value="1"/>
</dbReference>
<dbReference type="EMBL" id="JAERRJ010000011">
    <property type="protein sequence ID" value="MBL1078254.1"/>
    <property type="molecule type" value="Genomic_DNA"/>
</dbReference>
<dbReference type="PROSITE" id="PS51186">
    <property type="entry name" value="GNAT"/>
    <property type="match status" value="1"/>
</dbReference>
<evidence type="ECO:0000313" key="3">
    <source>
        <dbReference type="Proteomes" id="UP000602198"/>
    </source>
</evidence>
<dbReference type="InterPro" id="IPR000182">
    <property type="entry name" value="GNAT_dom"/>
</dbReference>
<evidence type="ECO:0000259" key="1">
    <source>
        <dbReference type="PROSITE" id="PS51186"/>
    </source>
</evidence>
<keyword evidence="3" id="KW-1185">Reference proteome</keyword>
<sequence>MGTQLVVRRAELSEAAEVARVFTLAGADEVVTNWVMEGDDEIAEQYKAQYIPELIDKALREDEIWLAGTESEIWAVSLWQQVSSLDRATAEAAQLRELAEQFPDSRPFRRMATVTAATAAHHPTEFPHRYLHVIVTLPEHRGKGAGAAIITDRMKAEPSLPAYLEASTERSARLYERCGFAHTGTPIALPDGGPTLRPMWFRG</sequence>
<dbReference type="PANTHER" id="PTHR42791">
    <property type="entry name" value="GNAT FAMILY ACETYLTRANSFERASE"/>
    <property type="match status" value="1"/>
</dbReference>
<dbReference type="Pfam" id="PF13508">
    <property type="entry name" value="Acetyltransf_7"/>
    <property type="match status" value="1"/>
</dbReference>
<gene>
    <name evidence="2" type="ORF">JK358_27985</name>
</gene>
<accession>A0ABS1MCG2</accession>
<name>A0ABS1MCG2_9NOCA</name>
<protein>
    <submittedName>
        <fullName evidence="2">GNAT family N-acetyltransferase</fullName>
    </submittedName>
</protein>
<organism evidence="2 3">
    <name type="scientific">Nocardia acididurans</name>
    <dbReference type="NCBI Taxonomy" id="2802282"/>
    <lineage>
        <taxon>Bacteria</taxon>
        <taxon>Bacillati</taxon>
        <taxon>Actinomycetota</taxon>
        <taxon>Actinomycetes</taxon>
        <taxon>Mycobacteriales</taxon>
        <taxon>Nocardiaceae</taxon>
        <taxon>Nocardia</taxon>
    </lineage>
</organism>
<dbReference type="PANTHER" id="PTHR42791:SF1">
    <property type="entry name" value="N-ACETYLTRANSFERASE DOMAIN-CONTAINING PROTEIN"/>
    <property type="match status" value="1"/>
</dbReference>
<proteinExistence type="predicted"/>
<comment type="caution">
    <text evidence="2">The sequence shown here is derived from an EMBL/GenBank/DDBJ whole genome shotgun (WGS) entry which is preliminary data.</text>
</comment>
<dbReference type="SUPFAM" id="SSF55729">
    <property type="entry name" value="Acyl-CoA N-acyltransferases (Nat)"/>
    <property type="match status" value="1"/>
</dbReference>
<reference evidence="2 3" key="1">
    <citation type="submission" date="2021-01" db="EMBL/GenBank/DDBJ databases">
        <title>WGS of actinomycetes isolated from Thailand.</title>
        <authorList>
            <person name="Thawai C."/>
        </authorList>
    </citation>
    <scope>NUCLEOTIDE SEQUENCE [LARGE SCALE GENOMIC DNA]</scope>
    <source>
        <strain evidence="2 3">LPG 2</strain>
    </source>
</reference>
<dbReference type="RefSeq" id="WP_201953228.1">
    <property type="nucleotide sequence ID" value="NZ_JAERRJ010000011.1"/>
</dbReference>
<dbReference type="InterPro" id="IPR052523">
    <property type="entry name" value="Trichothecene_AcTrans"/>
</dbReference>
<feature type="domain" description="N-acetyltransferase" evidence="1">
    <location>
        <begin position="69"/>
        <end position="203"/>
    </location>
</feature>
<dbReference type="Proteomes" id="UP000602198">
    <property type="component" value="Unassembled WGS sequence"/>
</dbReference>